<evidence type="ECO:0000313" key="3">
    <source>
        <dbReference type="EMBL" id="MFC4819594.1"/>
    </source>
</evidence>
<feature type="domain" description="DUF4097" evidence="2">
    <location>
        <begin position="38"/>
        <end position="191"/>
    </location>
</feature>
<gene>
    <name evidence="3" type="ORF">ACFO6Q_04625</name>
</gene>
<accession>A0ABV9QT44</accession>
<dbReference type="InterPro" id="IPR025164">
    <property type="entry name" value="Toastrack_DUF4097"/>
</dbReference>
<protein>
    <submittedName>
        <fullName evidence="3">DUF4097 family beta strand repeat-containing protein</fullName>
    </submittedName>
</protein>
<feature type="chain" id="PRO_5047067869" evidence="1">
    <location>
        <begin position="21"/>
        <end position="280"/>
    </location>
</feature>
<comment type="caution">
    <text evidence="3">The sequence shown here is derived from an EMBL/GenBank/DDBJ whole genome shotgun (WGS) entry which is preliminary data.</text>
</comment>
<name>A0ABV9QT44_9GAMM</name>
<evidence type="ECO:0000256" key="1">
    <source>
        <dbReference type="SAM" id="SignalP"/>
    </source>
</evidence>
<feature type="signal peptide" evidence="1">
    <location>
        <begin position="1"/>
        <end position="20"/>
    </location>
</feature>
<keyword evidence="1" id="KW-0732">Signal</keyword>
<dbReference type="EMBL" id="JBHSHD010000004">
    <property type="protein sequence ID" value="MFC4819594.1"/>
    <property type="molecule type" value="Genomic_DNA"/>
</dbReference>
<evidence type="ECO:0000313" key="4">
    <source>
        <dbReference type="Proteomes" id="UP001595886"/>
    </source>
</evidence>
<evidence type="ECO:0000259" key="2">
    <source>
        <dbReference type="Pfam" id="PF13349"/>
    </source>
</evidence>
<dbReference type="Gene3D" id="2.160.20.120">
    <property type="match status" value="1"/>
</dbReference>
<sequence>MLSRTATFSLLLLLPLSAFADDCAFRAERKVDVDVQALATLRLDTGAGDLDVKGVPGLARIEVRGKACASDEATLAELQLTQQRQGDVATVATVIPDSGSGMKLFGSRYAYIDVEVRMPQTLKLELRDSSGDIEIAGLRGGLDLTDSSGDIDLRDLGGAVRISDTSGDIEADGVEGNVTVDADSSGDIEIRNVRGDAYVRNDSSGDVKFRHVSGRARIDHDSSGDIVFDDIGGDAGVGSDSSGDIRADRVRGDFTVESKANVDDIHYSDVGGKVSLPPRR</sequence>
<dbReference type="Proteomes" id="UP001595886">
    <property type="component" value="Unassembled WGS sequence"/>
</dbReference>
<reference evidence="4" key="1">
    <citation type="journal article" date="2019" name="Int. J. Syst. Evol. Microbiol.">
        <title>The Global Catalogue of Microorganisms (GCM) 10K type strain sequencing project: providing services to taxonomists for standard genome sequencing and annotation.</title>
        <authorList>
            <consortium name="The Broad Institute Genomics Platform"/>
            <consortium name="The Broad Institute Genome Sequencing Center for Infectious Disease"/>
            <person name="Wu L."/>
            <person name="Ma J."/>
        </authorList>
    </citation>
    <scope>NUCLEOTIDE SEQUENCE [LARGE SCALE GENOMIC DNA]</scope>
    <source>
        <strain evidence="4">CCUG 30340</strain>
    </source>
</reference>
<dbReference type="Pfam" id="PF13349">
    <property type="entry name" value="DUF4097"/>
    <property type="match status" value="1"/>
</dbReference>
<keyword evidence="4" id="KW-1185">Reference proteome</keyword>
<organism evidence="3 4">
    <name type="scientific">Dokdonella ginsengisoli</name>
    <dbReference type="NCBI Taxonomy" id="363846"/>
    <lineage>
        <taxon>Bacteria</taxon>
        <taxon>Pseudomonadati</taxon>
        <taxon>Pseudomonadota</taxon>
        <taxon>Gammaproteobacteria</taxon>
        <taxon>Lysobacterales</taxon>
        <taxon>Rhodanobacteraceae</taxon>
        <taxon>Dokdonella</taxon>
    </lineage>
</organism>
<dbReference type="RefSeq" id="WP_380019372.1">
    <property type="nucleotide sequence ID" value="NZ_JBHSHD010000004.1"/>
</dbReference>
<proteinExistence type="predicted"/>